<dbReference type="SMART" id="SM00326">
    <property type="entry name" value="SH3"/>
    <property type="match status" value="1"/>
</dbReference>
<dbReference type="RefSeq" id="NP_001355433.1">
    <property type="nucleotide sequence ID" value="NM_001368460.3"/>
</dbReference>
<evidence type="ECO:0000259" key="6">
    <source>
        <dbReference type="PROSITE" id="PS50052"/>
    </source>
</evidence>
<dbReference type="CDD" id="cd00071">
    <property type="entry name" value="GMPK"/>
    <property type="match status" value="1"/>
</dbReference>
<feature type="domain" description="SH3" evidence="5">
    <location>
        <begin position="499"/>
        <end position="571"/>
    </location>
</feature>
<dbReference type="GeneID" id="3565703"/>
<organism evidence="8 9">
    <name type="scientific">Caenorhabditis elegans</name>
    <dbReference type="NCBI Taxonomy" id="6239"/>
    <lineage>
        <taxon>Eukaryota</taxon>
        <taxon>Metazoa</taxon>
        <taxon>Ecdysozoa</taxon>
        <taxon>Nematoda</taxon>
        <taxon>Chromadorea</taxon>
        <taxon>Rhabditida</taxon>
        <taxon>Rhabditina</taxon>
        <taxon>Rhabditomorpha</taxon>
        <taxon>Rhabditoidea</taxon>
        <taxon>Rhabditidae</taxon>
        <taxon>Peloderinae</taxon>
        <taxon>Caenorhabditis</taxon>
    </lineage>
</organism>
<dbReference type="Gene3D" id="2.30.42.10">
    <property type="match status" value="2"/>
</dbReference>
<dbReference type="GO" id="GO:0005912">
    <property type="term" value="C:adherens junction"/>
    <property type="evidence" value="ECO:0000318"/>
    <property type="project" value="GO_Central"/>
</dbReference>
<dbReference type="SMART" id="SM00072">
    <property type="entry name" value="GuKc"/>
    <property type="match status" value="1"/>
</dbReference>
<dbReference type="PROSITE" id="PS50106">
    <property type="entry name" value="PDZ"/>
    <property type="match status" value="2"/>
</dbReference>
<dbReference type="WormBase" id="C01B7.4a">
    <property type="protein sequence ID" value="CE52786"/>
    <property type="gene ID" value="WBGene00006467"/>
    <property type="gene designation" value="magu-2"/>
</dbReference>
<dbReference type="InterPro" id="IPR050716">
    <property type="entry name" value="MAGUK"/>
</dbReference>
<dbReference type="SUPFAM" id="SSF50156">
    <property type="entry name" value="PDZ domain-like"/>
    <property type="match status" value="2"/>
</dbReference>
<dbReference type="PROSITE" id="PS50002">
    <property type="entry name" value="SH3"/>
    <property type="match status" value="1"/>
</dbReference>
<dbReference type="SUPFAM" id="SSF50044">
    <property type="entry name" value="SH3-domain"/>
    <property type="match status" value="1"/>
</dbReference>
<dbReference type="InterPro" id="IPR036028">
    <property type="entry name" value="SH3-like_dom_sf"/>
</dbReference>
<evidence type="ECO:0000256" key="4">
    <source>
        <dbReference type="SAM" id="MobiDB-lite"/>
    </source>
</evidence>
<sequence length="830" mass="92875">MSKSVSIPQALSDLKRTSLRRLSSARGVGNKKTVVSTSTPLSGFVILVEREEKVVRLYGTAAERAGLSIGDEIVGVNDMKIEGKSYEEVTTYIQECIRRKIIQLKVRRRALEIPAENEASVFNCTNSNRMITDAYLVSVDKDHIKEVTKRLKKEYPEIHTYDMEYIAATSGPPSVAPRGSVHTNGFGIERGSLRRPPEQFEMQEKKRKEQENTFLRSSLRKSKKLQALARNVDPLTNEPMKVTSFANPLAEVEETPSRKTENGATRITVGEEVLESSEVLIDEENKDSRQLDEVIISVERIASKLSSMQGRESDVAMLRDFFAAPPIQAAIEQTVKQNGKCGTTSSGIGTDSGGDSSSCTSSPIPPVIMNGNGKSERCPSTSSSSSVSPRNAPNVKVVEVVKDEDSYLGATVRNENNKIIVGRVVKGGIVEKMNLFQEGDELLELNGSSLKGKQVNEICDILRNLSGPITFVVAPKEEQDTEQPTDTATNTVTAKKSQQHVQHLRALFDYDPEDDVYVPCKELAMKFQRGDILHVLNTKDDNWWQAYRDGEDIQHSLAGLIPSSSFRQQVVLYADEVEREQEQKRKECKGKKKKKLEVKKGADEENLPAIGVYSDFLTYEEVVLELPKATHRRPIVLCGAEGVGCLKLRDRLLESDRITLACPVPYTSRTPKEGEFNGVHYHFVSKQKFHEDAKSGKFVEFGEYQKFWYGTAKKDVVNVIERGKTCVMTLKAESLGAIRSPDIQPYIIFIAAPSLYILRRQREVEGTFGVKDDELKAILTQSKSIEQKYGHLFDGIIVNIDFEKSFRELKQILMKVNTEPMWVPATWTAC</sequence>
<dbReference type="PROSITE" id="PS50052">
    <property type="entry name" value="GUANYLATE_KINASE_2"/>
    <property type="match status" value="1"/>
</dbReference>
<feature type="domain" description="PDZ" evidence="7">
    <location>
        <begin position="397"/>
        <end position="477"/>
    </location>
</feature>
<accession>A0A3B1DQX2</accession>
<evidence type="ECO:0000256" key="1">
    <source>
        <dbReference type="ARBA" id="ARBA00007014"/>
    </source>
</evidence>
<proteinExistence type="evidence at protein level"/>
<dbReference type="InterPro" id="IPR008144">
    <property type="entry name" value="Guanylate_kin-like_dom"/>
</dbReference>
<dbReference type="CDD" id="cd06798">
    <property type="entry name" value="PDZ_MPP5-like"/>
    <property type="match status" value="1"/>
</dbReference>
<dbReference type="GO" id="GO:0045197">
    <property type="term" value="P:establishment or maintenance of epithelial cell apical/basal polarity"/>
    <property type="evidence" value="ECO:0000318"/>
    <property type="project" value="GO_Central"/>
</dbReference>
<dbReference type="InterPro" id="IPR001478">
    <property type="entry name" value="PDZ"/>
</dbReference>
<dbReference type="Gene3D" id="2.30.30.40">
    <property type="entry name" value="SH3 Domains"/>
    <property type="match status" value="1"/>
</dbReference>
<dbReference type="GO" id="GO:0016332">
    <property type="term" value="P:establishment or maintenance of polarity of embryonic epithelium"/>
    <property type="evidence" value="ECO:0000318"/>
    <property type="project" value="GO_Central"/>
</dbReference>
<dbReference type="InterPro" id="IPR008145">
    <property type="entry name" value="GK/Ca_channel_bsu"/>
</dbReference>
<dbReference type="SMART" id="SM00228">
    <property type="entry name" value="PDZ"/>
    <property type="match status" value="2"/>
</dbReference>
<evidence type="ECO:0000313" key="9">
    <source>
        <dbReference type="Proteomes" id="UP000001940"/>
    </source>
</evidence>
<dbReference type="KEGG" id="cel:CELE_C01B7.4"/>
<dbReference type="AlphaFoldDB" id="A0A3B1DQX2"/>
<dbReference type="Gene3D" id="3.40.50.300">
    <property type="entry name" value="P-loop containing nucleotide triphosphate hydrolases"/>
    <property type="match status" value="1"/>
</dbReference>
<dbReference type="InterPro" id="IPR027417">
    <property type="entry name" value="P-loop_NTPase"/>
</dbReference>
<dbReference type="SMR" id="A0A3B1DQX2"/>
<dbReference type="GO" id="GO:0048699">
    <property type="term" value="P:generation of neurons"/>
    <property type="evidence" value="ECO:0000318"/>
    <property type="project" value="GO_Central"/>
</dbReference>
<evidence type="ECO:0000259" key="7">
    <source>
        <dbReference type="PROSITE" id="PS50106"/>
    </source>
</evidence>
<feature type="domain" description="Guanylate kinase-like" evidence="6">
    <location>
        <begin position="632"/>
        <end position="814"/>
    </location>
</feature>
<keyword evidence="11" id="KW-1267">Proteomics identification</keyword>
<reference evidence="8 9" key="1">
    <citation type="journal article" date="1998" name="Science">
        <title>Genome sequence of the nematode C. elegans: a platform for investigating biology.</title>
        <authorList>
            <consortium name="The C. elegans sequencing consortium"/>
            <person name="Sulson J.E."/>
            <person name="Waterston R."/>
        </authorList>
    </citation>
    <scope>NUCLEOTIDE SEQUENCE [LARGE SCALE GENOMIC DNA]</scope>
    <source>
        <strain evidence="8 9">Bristol N2</strain>
    </source>
</reference>
<evidence type="ECO:0000313" key="10">
    <source>
        <dbReference type="WormBase" id="C01B7.4a"/>
    </source>
</evidence>
<comment type="similarity">
    <text evidence="1">Belongs to the MAGUK family.</text>
</comment>
<feature type="compositionally biased region" description="Low complexity" evidence="4">
    <location>
        <begin position="341"/>
        <end position="362"/>
    </location>
</feature>
<dbReference type="Pfam" id="PF00595">
    <property type="entry name" value="PDZ"/>
    <property type="match status" value="1"/>
</dbReference>
<dbReference type="InParanoid" id="A0A3B1DQX2"/>
<evidence type="ECO:0000256" key="2">
    <source>
        <dbReference type="ARBA" id="ARBA00022443"/>
    </source>
</evidence>
<dbReference type="Bgee" id="WBGene00006467">
    <property type="expression patterns" value="Expressed in pharyngeal muscle cell (C elegans) and 3 other cell types or tissues"/>
</dbReference>
<dbReference type="Proteomes" id="UP000001940">
    <property type="component" value="Chromosome V"/>
</dbReference>
<dbReference type="GO" id="GO:0005886">
    <property type="term" value="C:plasma membrane"/>
    <property type="evidence" value="ECO:0000318"/>
    <property type="project" value="GO_Central"/>
</dbReference>
<dbReference type="OrthoDB" id="43580at2759"/>
<dbReference type="InterPro" id="IPR020590">
    <property type="entry name" value="Guanylate_kinase_CS"/>
</dbReference>
<keyword evidence="2 3" id="KW-0728">SH3 domain</keyword>
<evidence type="ECO:0007829" key="11">
    <source>
        <dbReference type="PeptideAtlas" id="A0A3B1DQX2"/>
    </source>
</evidence>
<dbReference type="Pfam" id="PF00625">
    <property type="entry name" value="Guanylate_kin"/>
    <property type="match status" value="1"/>
</dbReference>
<dbReference type="GO" id="GO:0002011">
    <property type="term" value="P:morphogenesis of an epithelial sheet"/>
    <property type="evidence" value="ECO:0000318"/>
    <property type="project" value="GO_Central"/>
</dbReference>
<dbReference type="PANTHER" id="PTHR23122">
    <property type="entry name" value="MEMBRANE-ASSOCIATED GUANYLATE KINASE MAGUK"/>
    <property type="match status" value="1"/>
</dbReference>
<name>A0A3B1DQX2_CAEEL</name>
<dbReference type="EMBL" id="BX284605">
    <property type="protein sequence ID" value="VAY52515.1"/>
    <property type="molecule type" value="Genomic_DNA"/>
</dbReference>
<gene>
    <name evidence="8 10" type="primary">magu-2</name>
    <name evidence="10" type="ORF">C01B7.4</name>
    <name evidence="8" type="ORF">CELE_C01B7.4</name>
</gene>
<dbReference type="SUPFAM" id="SSF52540">
    <property type="entry name" value="P-loop containing nucleoside triphosphate hydrolases"/>
    <property type="match status" value="1"/>
</dbReference>
<dbReference type="Pfam" id="PF07653">
    <property type="entry name" value="SH3_2"/>
    <property type="match status" value="1"/>
</dbReference>
<dbReference type="PaxDb" id="6239-C01B7.4"/>
<evidence type="ECO:0000313" key="8">
    <source>
        <dbReference type="EMBL" id="VAY52515.1"/>
    </source>
</evidence>
<dbReference type="ExpressionAtlas" id="A0A3B1DQX2">
    <property type="expression patterns" value="baseline and differential"/>
</dbReference>
<dbReference type="FunCoup" id="A0A3B1DQX2">
    <property type="interactions" value="1486"/>
</dbReference>
<dbReference type="CTD" id="3565703"/>
<dbReference type="GO" id="GO:0072659">
    <property type="term" value="P:protein localization to plasma membrane"/>
    <property type="evidence" value="ECO:0000318"/>
    <property type="project" value="GO_Central"/>
</dbReference>
<feature type="region of interest" description="Disordered" evidence="4">
    <location>
        <begin position="338"/>
        <end position="391"/>
    </location>
</feature>
<dbReference type="InterPro" id="IPR035601">
    <property type="entry name" value="MPP5_SH3"/>
</dbReference>
<dbReference type="CDD" id="cd12036">
    <property type="entry name" value="SH3_MPP5"/>
    <property type="match status" value="1"/>
</dbReference>
<evidence type="ECO:0000256" key="3">
    <source>
        <dbReference type="PROSITE-ProRule" id="PRU00192"/>
    </source>
</evidence>
<protein>
    <submittedName>
        <fullName evidence="8">MAGUK p55 subfamily member 5</fullName>
    </submittedName>
</protein>
<dbReference type="InterPro" id="IPR036034">
    <property type="entry name" value="PDZ_sf"/>
</dbReference>
<dbReference type="InterPro" id="IPR001452">
    <property type="entry name" value="SH3_domain"/>
</dbReference>
<keyword evidence="9" id="KW-1185">Reference proteome</keyword>
<dbReference type="AGR" id="WB:WBGene00006467"/>
<evidence type="ECO:0000259" key="5">
    <source>
        <dbReference type="PROSITE" id="PS50002"/>
    </source>
</evidence>
<dbReference type="STRING" id="6239.C01B7.4a.2"/>
<feature type="domain" description="PDZ" evidence="7">
    <location>
        <begin position="59"/>
        <end position="95"/>
    </location>
</feature>
<dbReference type="PROSITE" id="PS00856">
    <property type="entry name" value="GUANYLATE_KINASE_1"/>
    <property type="match status" value="1"/>
</dbReference>